<gene>
    <name evidence="13" type="primary">asrB</name>
    <name evidence="13" type="ORF">NMY3_02509</name>
</gene>
<evidence type="ECO:0000313" key="13">
    <source>
        <dbReference type="EMBL" id="ALI36701.1"/>
    </source>
</evidence>
<keyword evidence="4 11" id="KW-0001">2Fe-2S</keyword>
<feature type="binding site" evidence="11">
    <location>
        <position position="227"/>
    </location>
    <ligand>
        <name>[2Fe-2S] cluster</name>
        <dbReference type="ChEBI" id="CHEBI:190135"/>
    </ligand>
</feature>
<evidence type="ECO:0000256" key="5">
    <source>
        <dbReference type="ARBA" id="ARBA00022723"/>
    </source>
</evidence>
<keyword evidence="9 11" id="KW-0411">Iron-sulfur</keyword>
<dbReference type="InterPro" id="IPR039261">
    <property type="entry name" value="FNR_nucleotide-bd"/>
</dbReference>
<keyword evidence="3" id="KW-0285">Flavoprotein</keyword>
<keyword evidence="5 11" id="KW-0479">Metal-binding</keyword>
<dbReference type="Gene3D" id="2.40.30.10">
    <property type="entry name" value="Translation factors"/>
    <property type="match status" value="1"/>
</dbReference>
<dbReference type="Pfam" id="PF10418">
    <property type="entry name" value="DHODB_Fe-S_bind"/>
    <property type="match status" value="1"/>
</dbReference>
<dbReference type="RefSeq" id="WP_196815923.1">
    <property type="nucleotide sequence ID" value="NZ_CP012850.1"/>
</dbReference>
<dbReference type="GO" id="GO:0016491">
    <property type="term" value="F:oxidoreductase activity"/>
    <property type="evidence" value="ECO:0007669"/>
    <property type="project" value="InterPro"/>
</dbReference>
<keyword evidence="6" id="KW-0274">FAD</keyword>
<dbReference type="InterPro" id="IPR037117">
    <property type="entry name" value="Dihydroorotate_DH_ele_sf"/>
</dbReference>
<evidence type="ECO:0000259" key="12">
    <source>
        <dbReference type="PROSITE" id="PS51384"/>
    </source>
</evidence>
<evidence type="ECO:0000256" key="8">
    <source>
        <dbReference type="ARBA" id="ARBA00023004"/>
    </source>
</evidence>
<dbReference type="InterPro" id="IPR019480">
    <property type="entry name" value="Dihydroorotate_DH_Fe-S-bd"/>
</dbReference>
<dbReference type="InterPro" id="IPR012165">
    <property type="entry name" value="Cyt_c3_hydrogenase_gsu"/>
</dbReference>
<dbReference type="GO" id="GO:0051537">
    <property type="term" value="F:2 iron, 2 sulfur cluster binding"/>
    <property type="evidence" value="ECO:0007669"/>
    <property type="project" value="UniProtKB-KW"/>
</dbReference>
<evidence type="ECO:0000256" key="11">
    <source>
        <dbReference type="PIRSR" id="PIRSR006816-2"/>
    </source>
</evidence>
<dbReference type="GO" id="GO:0046872">
    <property type="term" value="F:metal ion binding"/>
    <property type="evidence" value="ECO:0007669"/>
    <property type="project" value="UniProtKB-KW"/>
</dbReference>
<protein>
    <submittedName>
        <fullName evidence="13">Anaerobic sulfite reductase subunit B</fullName>
    </submittedName>
</protein>
<keyword evidence="14" id="KW-1185">Reference proteome</keyword>
<reference evidence="14" key="1">
    <citation type="submission" date="2015-10" db="EMBL/GenBank/DDBJ databases">
        <title>Niche specialization of a soil ammonia-oxidizing archaeon, Candidatus Nitrosocosmicus oleophilus.</title>
        <authorList>
            <person name="Jung M.-Y."/>
            <person name="Rhee S.-K."/>
        </authorList>
    </citation>
    <scope>NUCLEOTIDE SEQUENCE [LARGE SCALE GENOMIC DNA]</scope>
    <source>
        <strain evidence="14">MY3</strain>
    </source>
</reference>
<dbReference type="EMBL" id="CP012850">
    <property type="protein sequence ID" value="ALI36701.1"/>
    <property type="molecule type" value="Genomic_DNA"/>
</dbReference>
<feature type="binding site" evidence="11">
    <location>
        <position position="243"/>
    </location>
    <ligand>
        <name>[2Fe-2S] cluster</name>
        <dbReference type="ChEBI" id="CHEBI:190135"/>
    </ligand>
</feature>
<proteinExistence type="inferred from homology"/>
<evidence type="ECO:0000256" key="10">
    <source>
        <dbReference type="ARBA" id="ARBA00034078"/>
    </source>
</evidence>
<evidence type="ECO:0000256" key="2">
    <source>
        <dbReference type="ARBA" id="ARBA00022448"/>
    </source>
</evidence>
<evidence type="ECO:0000256" key="6">
    <source>
        <dbReference type="ARBA" id="ARBA00022827"/>
    </source>
</evidence>
<dbReference type="KEGG" id="taa:NMY3_02509"/>
<dbReference type="Gene3D" id="2.10.240.10">
    <property type="entry name" value="Dihydroorotate dehydrogenase, electron transfer subunit"/>
    <property type="match status" value="1"/>
</dbReference>
<accession>A0A654M2D4</accession>
<dbReference type="PANTHER" id="PTHR43513:SF3">
    <property type="entry name" value="DIHYDROOROTATE DEHYDROGENASE B (NAD(+)), ELECTRON TRANSFER SUBUNIT-RELATED"/>
    <property type="match status" value="1"/>
</dbReference>
<dbReference type="InterPro" id="IPR050353">
    <property type="entry name" value="PyrK_electron_transfer"/>
</dbReference>
<dbReference type="InterPro" id="IPR017927">
    <property type="entry name" value="FAD-bd_FR_type"/>
</dbReference>
<dbReference type="PRINTS" id="PR00410">
    <property type="entry name" value="PHEHYDRXLASE"/>
</dbReference>
<evidence type="ECO:0000256" key="3">
    <source>
        <dbReference type="ARBA" id="ARBA00022630"/>
    </source>
</evidence>
<comment type="cofactor">
    <cofactor evidence="11">
        <name>[2Fe-2S] cluster</name>
        <dbReference type="ChEBI" id="CHEBI:190135"/>
    </cofactor>
    <text evidence="11">Binds 1 [2Fe-2S] cluster per subunit.</text>
</comment>
<dbReference type="AlphaFoldDB" id="A0A654M2D4"/>
<evidence type="ECO:0000313" key="14">
    <source>
        <dbReference type="Proteomes" id="UP000058925"/>
    </source>
</evidence>
<keyword evidence="8 11" id="KW-0408">Iron</keyword>
<dbReference type="OrthoDB" id="35401at2157"/>
<dbReference type="NCBIfam" id="NF000796">
    <property type="entry name" value="PRK00054.1-1"/>
    <property type="match status" value="1"/>
</dbReference>
<dbReference type="SUPFAM" id="SSF52343">
    <property type="entry name" value="Ferredoxin reductase-like, C-terminal NADP-linked domain"/>
    <property type="match status" value="1"/>
</dbReference>
<dbReference type="GeneID" id="60422450"/>
<comment type="cofactor">
    <cofactor evidence="10">
        <name>[2Fe-2S] cluster</name>
        <dbReference type="ChEBI" id="CHEBI:190135"/>
    </cofactor>
</comment>
<dbReference type="PIRSF" id="PIRSF006816">
    <property type="entry name" value="Cyc3_hyd_g"/>
    <property type="match status" value="1"/>
</dbReference>
<dbReference type="Gene3D" id="3.40.50.80">
    <property type="entry name" value="Nucleotide-binding domain of ferredoxin-NADP reductase (FNR) module"/>
    <property type="match status" value="1"/>
</dbReference>
<feature type="domain" description="FAD-binding FR-type" evidence="12">
    <location>
        <begin position="3"/>
        <end position="100"/>
    </location>
</feature>
<dbReference type="PANTHER" id="PTHR43513">
    <property type="entry name" value="DIHYDROOROTATE DEHYDROGENASE B (NAD(+)), ELECTRON TRANSFER SUBUNIT"/>
    <property type="match status" value="1"/>
</dbReference>
<evidence type="ECO:0000256" key="4">
    <source>
        <dbReference type="ARBA" id="ARBA00022714"/>
    </source>
</evidence>
<sequence>MSTDKNLIRVVEIEDVVLESPSVKTFIFKDSLGSLSKPGQFFMVWIPRKEELPLSIMVSDKKNHAAITIRKNGYGSTSLFNKGKGDRIGIRGPYGNSFSFNKSHTKIIFLGGGTGLVPLIRLLYYIKQHQCKFTFILGAKTRSELFFTDLISKWTKENKIDLLIATEDGSFGTEGYPTDILKDFLMINKDIDIIYTCGPEMMMKKALDLAIKNGIHIEASIERYMKCGIGICSSCCINDKLVCVDGTIFNEIEIQKLTEFGVCYRNKSGILTKF</sequence>
<dbReference type="GO" id="GO:0050660">
    <property type="term" value="F:flavin adenine dinucleotide binding"/>
    <property type="evidence" value="ECO:0007669"/>
    <property type="project" value="InterPro"/>
</dbReference>
<feature type="binding site" evidence="11">
    <location>
        <position position="232"/>
    </location>
    <ligand>
        <name>[2Fe-2S] cluster</name>
        <dbReference type="ChEBI" id="CHEBI:190135"/>
    </ligand>
</feature>
<dbReference type="PROSITE" id="PS51384">
    <property type="entry name" value="FAD_FR"/>
    <property type="match status" value="1"/>
</dbReference>
<feature type="binding site" evidence="11">
    <location>
        <position position="235"/>
    </location>
    <ligand>
        <name>[2Fe-2S] cluster</name>
        <dbReference type="ChEBI" id="CHEBI:190135"/>
    </ligand>
</feature>
<keyword evidence="2" id="KW-0813">Transport</keyword>
<keyword evidence="7" id="KW-0249">Electron transport</keyword>
<organism evidence="13 14">
    <name type="scientific">Candidatus Nitrosocosmicus oleophilus</name>
    <dbReference type="NCBI Taxonomy" id="1353260"/>
    <lineage>
        <taxon>Archaea</taxon>
        <taxon>Nitrososphaerota</taxon>
        <taxon>Nitrososphaeria</taxon>
        <taxon>Nitrososphaerales</taxon>
        <taxon>Nitrososphaeraceae</taxon>
        <taxon>Candidatus Nitrosocosmicus</taxon>
    </lineage>
</organism>
<dbReference type="InterPro" id="IPR001433">
    <property type="entry name" value="OxRdtase_FAD/NAD-bd"/>
</dbReference>
<comment type="similarity">
    <text evidence="1">Belongs to the PyrK family.</text>
</comment>
<dbReference type="GO" id="GO:0006221">
    <property type="term" value="P:pyrimidine nucleotide biosynthetic process"/>
    <property type="evidence" value="ECO:0007669"/>
    <property type="project" value="InterPro"/>
</dbReference>
<evidence type="ECO:0000256" key="1">
    <source>
        <dbReference type="ARBA" id="ARBA00006422"/>
    </source>
</evidence>
<dbReference type="Proteomes" id="UP000058925">
    <property type="component" value="Chromosome"/>
</dbReference>
<dbReference type="Pfam" id="PF00175">
    <property type="entry name" value="NAD_binding_1"/>
    <property type="match status" value="1"/>
</dbReference>
<name>A0A654M2D4_9ARCH</name>
<dbReference type="SUPFAM" id="SSF63380">
    <property type="entry name" value="Riboflavin synthase domain-like"/>
    <property type="match status" value="1"/>
</dbReference>
<evidence type="ECO:0000256" key="7">
    <source>
        <dbReference type="ARBA" id="ARBA00022982"/>
    </source>
</evidence>
<evidence type="ECO:0000256" key="9">
    <source>
        <dbReference type="ARBA" id="ARBA00023014"/>
    </source>
</evidence>
<dbReference type="InterPro" id="IPR017938">
    <property type="entry name" value="Riboflavin_synthase-like_b-brl"/>
</dbReference>